<dbReference type="GO" id="GO:0004315">
    <property type="term" value="F:3-oxoacyl-[acyl-carrier-protein] synthase activity"/>
    <property type="evidence" value="ECO:0007669"/>
    <property type="project" value="InterPro"/>
</dbReference>
<dbReference type="GO" id="GO:0000287">
    <property type="term" value="F:magnesium ion binding"/>
    <property type="evidence" value="ECO:0007669"/>
    <property type="project" value="InterPro"/>
</dbReference>
<protein>
    <submittedName>
        <fullName evidence="6">Acyl transferase domain-containing protein</fullName>
    </submittedName>
</protein>
<dbReference type="GO" id="GO:0004312">
    <property type="term" value="F:fatty acid synthase activity"/>
    <property type="evidence" value="ECO:0007669"/>
    <property type="project" value="TreeGrafter"/>
</dbReference>
<evidence type="ECO:0000313" key="7">
    <source>
        <dbReference type="Proteomes" id="UP000243799"/>
    </source>
</evidence>
<dbReference type="InterPro" id="IPR016039">
    <property type="entry name" value="Thiolase-like"/>
</dbReference>
<dbReference type="SUPFAM" id="SSF52151">
    <property type="entry name" value="FabD/lysophospholipase-like"/>
    <property type="match status" value="1"/>
</dbReference>
<dbReference type="PROSITE" id="PS52004">
    <property type="entry name" value="KS3_2"/>
    <property type="match status" value="1"/>
</dbReference>
<dbReference type="Pfam" id="PF02801">
    <property type="entry name" value="Ketoacyl-synt_C"/>
    <property type="match status" value="1"/>
</dbReference>
<name>A0A1I1CDS3_9PSEU</name>
<feature type="region of interest" description="Disordered" evidence="4">
    <location>
        <begin position="31"/>
        <end position="56"/>
    </location>
</feature>
<dbReference type="InterPro" id="IPR042104">
    <property type="entry name" value="PKS_dehydratase_sf"/>
</dbReference>
<feature type="region of interest" description="Disordered" evidence="4">
    <location>
        <begin position="866"/>
        <end position="888"/>
    </location>
</feature>
<dbReference type="STRING" id="490629.SAMN05216266_1235"/>
<evidence type="ECO:0000259" key="5">
    <source>
        <dbReference type="PROSITE" id="PS52004"/>
    </source>
</evidence>
<dbReference type="Pfam" id="PF14765">
    <property type="entry name" value="PS-DH"/>
    <property type="match status" value="1"/>
</dbReference>
<dbReference type="Gene3D" id="3.90.470.20">
    <property type="entry name" value="4'-phosphopantetheinyl transferase domain"/>
    <property type="match status" value="1"/>
</dbReference>
<dbReference type="InterPro" id="IPR037143">
    <property type="entry name" value="4-PPantetheinyl_Trfase_dom_sf"/>
</dbReference>
<reference evidence="7" key="1">
    <citation type="submission" date="2016-10" db="EMBL/GenBank/DDBJ databases">
        <authorList>
            <person name="Varghese N."/>
            <person name="Submissions S."/>
        </authorList>
    </citation>
    <scope>NUCLEOTIDE SEQUENCE [LARGE SCALE GENOMIC DNA]</scope>
    <source>
        <strain evidence="7">CGMCC 4.3568</strain>
    </source>
</reference>
<dbReference type="Gene3D" id="3.40.366.10">
    <property type="entry name" value="Malonyl-Coenzyme A Acyl Carrier Protein, domain 2"/>
    <property type="match status" value="1"/>
</dbReference>
<dbReference type="SMART" id="SM00825">
    <property type="entry name" value="PKS_KS"/>
    <property type="match status" value="1"/>
</dbReference>
<dbReference type="InterPro" id="IPR014043">
    <property type="entry name" value="Acyl_transferase_dom"/>
</dbReference>
<dbReference type="PROSITE" id="PS00606">
    <property type="entry name" value="KS3_1"/>
    <property type="match status" value="1"/>
</dbReference>
<evidence type="ECO:0000256" key="1">
    <source>
        <dbReference type="ARBA" id="ARBA00022450"/>
    </source>
</evidence>
<dbReference type="GO" id="GO:0005737">
    <property type="term" value="C:cytoplasm"/>
    <property type="evidence" value="ECO:0007669"/>
    <property type="project" value="TreeGrafter"/>
</dbReference>
<dbReference type="Pfam" id="PF00698">
    <property type="entry name" value="Acyl_transf_1"/>
    <property type="match status" value="1"/>
</dbReference>
<dbReference type="GO" id="GO:0005886">
    <property type="term" value="C:plasma membrane"/>
    <property type="evidence" value="ECO:0007669"/>
    <property type="project" value="TreeGrafter"/>
</dbReference>
<feature type="domain" description="Ketosynthase family 3 (KS3)" evidence="5">
    <location>
        <begin position="1"/>
        <end position="459"/>
    </location>
</feature>
<dbReference type="Gene3D" id="3.30.70.250">
    <property type="entry name" value="Malonyl-CoA ACP transacylase, ACP-binding"/>
    <property type="match status" value="1"/>
</dbReference>
<dbReference type="PANTHER" id="PTHR43775:SF37">
    <property type="entry name" value="SI:DKEY-61P9.11"/>
    <property type="match status" value="1"/>
</dbReference>
<dbReference type="InterPro" id="IPR016035">
    <property type="entry name" value="Acyl_Trfase/lysoPLipase"/>
</dbReference>
<dbReference type="InterPro" id="IPR018201">
    <property type="entry name" value="Ketoacyl_synth_AS"/>
</dbReference>
<dbReference type="Gene3D" id="3.10.129.110">
    <property type="entry name" value="Polyketide synthase dehydratase"/>
    <property type="match status" value="1"/>
</dbReference>
<proteinExistence type="predicted"/>
<accession>A0A1I1CDS3</accession>
<dbReference type="GO" id="GO:0071770">
    <property type="term" value="P:DIM/DIP cell wall layer assembly"/>
    <property type="evidence" value="ECO:0007669"/>
    <property type="project" value="TreeGrafter"/>
</dbReference>
<dbReference type="Pfam" id="PF00109">
    <property type="entry name" value="ketoacyl-synt"/>
    <property type="match status" value="1"/>
</dbReference>
<keyword evidence="7" id="KW-1185">Reference proteome</keyword>
<dbReference type="EMBL" id="FOKG01000023">
    <property type="protein sequence ID" value="SFB58900.1"/>
    <property type="molecule type" value="Genomic_DNA"/>
</dbReference>
<sequence>MAIVGMAVLLPGAPDLDTYWRNLRDGVDAITDIPDGRRDPSFHDLAGAEAGPPSPDRTYCHRGGFVDPAVTIEPRAFGVMPASVAGMEPDQLFALRVASAAVNDAGGRRVLGDPGRTGVVLGRGGYLSPGLARFDQRVRTVRQVLHTLTELMPGLSAGQLAAVRAGLLEPLGELSPESTIGLVPNLAASRVAGRLDLGGPAYTVDAACASSLIAVDHAISELHSGRCDAMLAGGVHHCHDDTLWSMFTQLGALSPTQSIRPLARDADGLLIGEGTGVVLLKRLADARRDGDRVYAVLRGAGVSSDGQGASPVAPDSRGQEVAVRRAWAEAGLDPAAADSIGLLEAHSTGTKVGDEAELATLARVFGGAVARPAVIGSVKSMIGHTLPAAGVAGLIKAALAIHHATLLPTLHCADPNPALAGTRFRPIPAARPWDLPGPRRAAVNAFGFGGINAHVLLEAEEGSVATARSVGRGPARVGEPERTLRLAGADPAALARLLDGPDAAVLRRCGAEPVAPVGETGSRIGIVDPTERRLAVARRVLAKAAQGCTSWHGAGDVWFSARPLLRAEPTARLALLFPGLEAEFAPRCADLAEHYGLREPAVSGDGVLAKARTVLDTGLLLHRVLRRIGLEADGFAGHSVGEWTAMVAAGMYAEENDRGLLDRFGPDMGLPEVDFLVLGCSAEAAERLIAATPGMELSHDNGPRQSIVCGPESTVDTVARAARAAGVVARILPFRSGFHTSALRPFLPGFRRLITESLLAPAAPRIWSATTARPYPDDATAVRELFLRHLVAPVRFRQLVDAMYEAGFRVFVQAGPGQLGSFVADTLGERPHLVVSANSAQRPGLDQLRRLRTALWVEGVELTTQAGKGGPSAGAEQGQGVSLRTSTPLLSVSPETRGLIDGAPRRELPPGVAAEVVAEFDALLAETRDAARSVCLAAQHGAAGVEESTVDLDISVDAMPYLRDHRFFQQPEDWADEADRRPVVPATTLVELAIDRVRTVWPDEVAIAVHGARFDRWLVAEPALRVPLRISRTGGLVSVNIGEFASLTVELATGYPAPPAPQAGPEQAEPEWVPPLPAAEIYRRREMFHGPAFQGLHELHGIGAAHIRGSLTVPPAPGALLDNAGQLLGCWLMATETERLLAFPRSIREITLHGPQPPQGTRLDCVVRVSTPDPAELVMDAELRLAGRVWARIRGWCDVRLACDRQAHRVYAFPRDNRLAEQRRDGLALVRDRWPTVAARDIFAGVYLAGAERAEFARRPLRQQRDWLLARIAAKDAAREWLSANGTRALFPAELVVTEEDGERLRVRPARDRTLPELRVAVACSGGAAMAVARPLSAPPLRITVPADGGEPILSRVSRQTQ</sequence>
<dbReference type="InterPro" id="IPR001227">
    <property type="entry name" value="Ac_transferase_dom_sf"/>
</dbReference>
<keyword evidence="2" id="KW-0597">Phosphoprotein</keyword>
<dbReference type="InterPro" id="IPR014031">
    <property type="entry name" value="Ketoacyl_synth_C"/>
</dbReference>
<evidence type="ECO:0000313" key="6">
    <source>
        <dbReference type="EMBL" id="SFB58900.1"/>
    </source>
</evidence>
<dbReference type="InterPro" id="IPR049551">
    <property type="entry name" value="PKS_DH_C"/>
</dbReference>
<dbReference type="SMART" id="SM00827">
    <property type="entry name" value="PKS_AT"/>
    <property type="match status" value="1"/>
</dbReference>
<organism evidence="6 7">
    <name type="scientific">Amycolatopsis marina</name>
    <dbReference type="NCBI Taxonomy" id="490629"/>
    <lineage>
        <taxon>Bacteria</taxon>
        <taxon>Bacillati</taxon>
        <taxon>Actinomycetota</taxon>
        <taxon>Actinomycetes</taxon>
        <taxon>Pseudonocardiales</taxon>
        <taxon>Pseudonocardiaceae</taxon>
        <taxon>Amycolatopsis</taxon>
    </lineage>
</organism>
<feature type="compositionally biased region" description="Polar residues" evidence="4">
    <location>
        <begin position="879"/>
        <end position="888"/>
    </location>
</feature>
<evidence type="ECO:0000256" key="3">
    <source>
        <dbReference type="ARBA" id="ARBA00022679"/>
    </source>
</evidence>
<dbReference type="InterPro" id="IPR020841">
    <property type="entry name" value="PKS_Beta-ketoAc_synthase_dom"/>
</dbReference>
<dbReference type="Gene3D" id="3.40.47.10">
    <property type="match status" value="1"/>
</dbReference>
<dbReference type="Proteomes" id="UP000243799">
    <property type="component" value="Unassembled WGS sequence"/>
</dbReference>
<dbReference type="InterPro" id="IPR050091">
    <property type="entry name" value="PKS_NRPS_Biosynth_Enz"/>
</dbReference>
<evidence type="ECO:0000256" key="2">
    <source>
        <dbReference type="ARBA" id="ARBA00022553"/>
    </source>
</evidence>
<dbReference type="GO" id="GO:0008897">
    <property type="term" value="F:holo-[acyl-carrier-protein] synthase activity"/>
    <property type="evidence" value="ECO:0007669"/>
    <property type="project" value="InterPro"/>
</dbReference>
<evidence type="ECO:0000256" key="4">
    <source>
        <dbReference type="SAM" id="MobiDB-lite"/>
    </source>
</evidence>
<dbReference type="InterPro" id="IPR014030">
    <property type="entry name" value="Ketoacyl_synth_N"/>
</dbReference>
<keyword evidence="3 6" id="KW-0808">Transferase</keyword>
<dbReference type="CDD" id="cd00833">
    <property type="entry name" value="PKS"/>
    <property type="match status" value="1"/>
</dbReference>
<keyword evidence="1" id="KW-0596">Phosphopantetheine</keyword>
<dbReference type="PANTHER" id="PTHR43775">
    <property type="entry name" value="FATTY ACID SYNTHASE"/>
    <property type="match status" value="1"/>
</dbReference>
<gene>
    <name evidence="6" type="ORF">SAMN05216266_1235</name>
</gene>
<dbReference type="GO" id="GO:0006633">
    <property type="term" value="P:fatty acid biosynthetic process"/>
    <property type="evidence" value="ECO:0007669"/>
    <property type="project" value="InterPro"/>
</dbReference>
<dbReference type="SUPFAM" id="SSF53901">
    <property type="entry name" value="Thiolase-like"/>
    <property type="match status" value="1"/>
</dbReference>